<dbReference type="SFLD" id="SFLDG00358">
    <property type="entry name" value="Main_(cytGST)"/>
    <property type="match status" value="1"/>
</dbReference>
<dbReference type="SUPFAM" id="SSF52833">
    <property type="entry name" value="Thioredoxin-like"/>
    <property type="match status" value="1"/>
</dbReference>
<dbReference type="PANTHER" id="PTHR44420:SF2">
    <property type="entry name" value="GLUTATHIONE S-TRANSFERASE DHAR2-RELATED"/>
    <property type="match status" value="1"/>
</dbReference>
<evidence type="ECO:0000256" key="2">
    <source>
        <dbReference type="ARBA" id="ARBA00022679"/>
    </source>
</evidence>
<dbReference type="AlphaFoldDB" id="A0A2R6WK34"/>
<keyword evidence="9" id="KW-1185">Reference proteome</keyword>
<protein>
    <recommendedName>
        <fullName evidence="7">GST N-terminal domain-containing protein</fullName>
    </recommendedName>
</protein>
<proteinExistence type="inferred from homology"/>
<evidence type="ECO:0000256" key="3">
    <source>
        <dbReference type="ARBA" id="ARBA00023002"/>
    </source>
</evidence>
<evidence type="ECO:0000256" key="6">
    <source>
        <dbReference type="ARBA" id="ARBA00049544"/>
    </source>
</evidence>
<dbReference type="Gene3D" id="1.20.1050.10">
    <property type="match status" value="1"/>
</dbReference>
<dbReference type="PROSITE" id="PS50404">
    <property type="entry name" value="GST_NTER"/>
    <property type="match status" value="1"/>
</dbReference>
<comment type="catalytic activity">
    <reaction evidence="6">
        <text>L-dehydroascorbate + 2 glutathione = glutathione disulfide + L-ascorbate</text>
        <dbReference type="Rhea" id="RHEA:24424"/>
        <dbReference type="ChEBI" id="CHEBI:38290"/>
        <dbReference type="ChEBI" id="CHEBI:57925"/>
        <dbReference type="ChEBI" id="CHEBI:58297"/>
        <dbReference type="ChEBI" id="CHEBI:58539"/>
        <dbReference type="EC" id="1.8.5.1"/>
    </reaction>
</comment>
<dbReference type="OrthoDB" id="1935530at2759"/>
<accession>A0A2R6WK34</accession>
<gene>
    <name evidence="8" type="ORF">MARPO_0082s0046</name>
</gene>
<dbReference type="InterPro" id="IPR036249">
    <property type="entry name" value="Thioredoxin-like_sf"/>
</dbReference>
<dbReference type="InterPro" id="IPR040079">
    <property type="entry name" value="Glutathione_S-Trfase"/>
</dbReference>
<feature type="domain" description="GST N-terminal" evidence="7">
    <location>
        <begin position="104"/>
        <end position="182"/>
    </location>
</feature>
<dbReference type="OMA" id="LCPPKYA"/>
<dbReference type="FunFam" id="1.20.1050.10:FF:000029">
    <property type="entry name" value="Glutathione S-transferase DHAR3, chloroplastic"/>
    <property type="match status" value="1"/>
</dbReference>
<reference evidence="9" key="1">
    <citation type="journal article" date="2017" name="Cell">
        <title>Insights into land plant evolution garnered from the Marchantia polymorpha genome.</title>
        <authorList>
            <person name="Bowman J.L."/>
            <person name="Kohchi T."/>
            <person name="Yamato K.T."/>
            <person name="Jenkins J."/>
            <person name="Shu S."/>
            <person name="Ishizaki K."/>
            <person name="Yamaoka S."/>
            <person name="Nishihama R."/>
            <person name="Nakamura Y."/>
            <person name="Berger F."/>
            <person name="Adam C."/>
            <person name="Aki S.S."/>
            <person name="Althoff F."/>
            <person name="Araki T."/>
            <person name="Arteaga-Vazquez M.A."/>
            <person name="Balasubrmanian S."/>
            <person name="Barry K."/>
            <person name="Bauer D."/>
            <person name="Boehm C.R."/>
            <person name="Briginshaw L."/>
            <person name="Caballero-Perez J."/>
            <person name="Catarino B."/>
            <person name="Chen F."/>
            <person name="Chiyoda S."/>
            <person name="Chovatia M."/>
            <person name="Davies K.M."/>
            <person name="Delmans M."/>
            <person name="Demura T."/>
            <person name="Dierschke T."/>
            <person name="Dolan L."/>
            <person name="Dorantes-Acosta A.E."/>
            <person name="Eklund D.M."/>
            <person name="Florent S.N."/>
            <person name="Flores-Sandoval E."/>
            <person name="Fujiyama A."/>
            <person name="Fukuzawa H."/>
            <person name="Galik B."/>
            <person name="Grimanelli D."/>
            <person name="Grimwood J."/>
            <person name="Grossniklaus U."/>
            <person name="Hamada T."/>
            <person name="Haseloff J."/>
            <person name="Hetherington A.J."/>
            <person name="Higo A."/>
            <person name="Hirakawa Y."/>
            <person name="Hundley H.N."/>
            <person name="Ikeda Y."/>
            <person name="Inoue K."/>
            <person name="Inoue S.I."/>
            <person name="Ishida S."/>
            <person name="Jia Q."/>
            <person name="Kakita M."/>
            <person name="Kanazawa T."/>
            <person name="Kawai Y."/>
            <person name="Kawashima T."/>
            <person name="Kennedy M."/>
            <person name="Kinose K."/>
            <person name="Kinoshita T."/>
            <person name="Kohara Y."/>
            <person name="Koide E."/>
            <person name="Komatsu K."/>
            <person name="Kopischke S."/>
            <person name="Kubo M."/>
            <person name="Kyozuka J."/>
            <person name="Lagercrantz U."/>
            <person name="Lin S.S."/>
            <person name="Lindquist E."/>
            <person name="Lipzen A.M."/>
            <person name="Lu C.W."/>
            <person name="De Luna E."/>
            <person name="Martienssen R.A."/>
            <person name="Minamino N."/>
            <person name="Mizutani M."/>
            <person name="Mizutani M."/>
            <person name="Mochizuki N."/>
            <person name="Monte I."/>
            <person name="Mosher R."/>
            <person name="Nagasaki H."/>
            <person name="Nakagami H."/>
            <person name="Naramoto S."/>
            <person name="Nishitani K."/>
            <person name="Ohtani M."/>
            <person name="Okamoto T."/>
            <person name="Okumura M."/>
            <person name="Phillips J."/>
            <person name="Pollak B."/>
            <person name="Reinders A."/>
            <person name="Rovekamp M."/>
            <person name="Sano R."/>
            <person name="Sawa S."/>
            <person name="Schmid M.W."/>
            <person name="Shirakawa M."/>
            <person name="Solano R."/>
            <person name="Spunde A."/>
            <person name="Suetsugu N."/>
            <person name="Sugano S."/>
            <person name="Sugiyama A."/>
            <person name="Sun R."/>
            <person name="Suzuki Y."/>
            <person name="Takenaka M."/>
            <person name="Takezawa D."/>
            <person name="Tomogane H."/>
            <person name="Tsuzuki M."/>
            <person name="Ueda T."/>
            <person name="Umeda M."/>
            <person name="Ward J.M."/>
            <person name="Watanabe Y."/>
            <person name="Yazaki K."/>
            <person name="Yokoyama R."/>
            <person name="Yoshitake Y."/>
            <person name="Yotsui I."/>
            <person name="Zachgo S."/>
            <person name="Schmutz J."/>
        </authorList>
    </citation>
    <scope>NUCLEOTIDE SEQUENCE [LARGE SCALE GENOMIC DNA]</scope>
    <source>
        <strain evidence="9">Tak-1</strain>
    </source>
</reference>
<organism evidence="8 9">
    <name type="scientific">Marchantia polymorpha</name>
    <name type="common">Common liverwort</name>
    <name type="synonym">Marchantia aquatica</name>
    <dbReference type="NCBI Taxonomy" id="3197"/>
    <lineage>
        <taxon>Eukaryota</taxon>
        <taxon>Viridiplantae</taxon>
        <taxon>Streptophyta</taxon>
        <taxon>Embryophyta</taxon>
        <taxon>Marchantiophyta</taxon>
        <taxon>Marchantiopsida</taxon>
        <taxon>Marchantiidae</taxon>
        <taxon>Marchantiales</taxon>
        <taxon>Marchantiaceae</taxon>
        <taxon>Marchantia</taxon>
    </lineage>
</organism>
<dbReference type="Proteomes" id="UP000244005">
    <property type="component" value="Unassembled WGS sequence"/>
</dbReference>
<dbReference type="PANTHER" id="PTHR44420">
    <property type="entry name" value="GLUTATHIONE S-TRANSFERASE DHAR2-RELATED"/>
    <property type="match status" value="1"/>
</dbReference>
<dbReference type="Pfam" id="PF13409">
    <property type="entry name" value="GST_N_2"/>
    <property type="match status" value="1"/>
</dbReference>
<evidence type="ECO:0000313" key="8">
    <source>
        <dbReference type="EMBL" id="PTQ34199.1"/>
    </source>
</evidence>
<evidence type="ECO:0000256" key="1">
    <source>
        <dbReference type="ARBA" id="ARBA00022575"/>
    </source>
</evidence>
<dbReference type="GO" id="GO:0033355">
    <property type="term" value="P:ascorbate glutathione cycle"/>
    <property type="evidence" value="ECO:0000318"/>
    <property type="project" value="GO_Central"/>
</dbReference>
<evidence type="ECO:0000313" key="9">
    <source>
        <dbReference type="Proteomes" id="UP000244005"/>
    </source>
</evidence>
<sequence>MRAVVALSSSISSNFLGCRVGRSGSTSCSDLVRPPSAGACASSSALFVPRAGRRASVSTCHFAQPQRSQRQTRFSVVCCSASPVSEQASVKSGVDSMELLAKAAVGKPGQLGDCPFSQRVMLTLEEKHIKYDATYIDVSNKPQWFLEANPEGKVPVIKHEGKWIADSDVITALLEDLYPEPSLKVPDEKKSVGSSIFGAFIGHLKSKDSSDGTEAALLKVLVEFNEYLQQSGPFVNGEKICSVDLALAPKLFHMQVALGHYKQWTVPKEVPEVSSYMNALFSRESFLKTKAKEEDVIKGWEAKVLGA</sequence>
<dbReference type="SUPFAM" id="SSF47616">
    <property type="entry name" value="GST C-terminal domain-like"/>
    <property type="match status" value="1"/>
</dbReference>
<dbReference type="InterPro" id="IPR044627">
    <property type="entry name" value="DHAR1/2/3/4"/>
</dbReference>
<dbReference type="Gene3D" id="3.40.30.10">
    <property type="entry name" value="Glutaredoxin"/>
    <property type="match status" value="1"/>
</dbReference>
<comment type="similarity">
    <text evidence="4">Belongs to the GST superfamily. DHAR family.</text>
</comment>
<name>A0A2R6WK34_MARPO</name>
<dbReference type="EMBL" id="KZ772754">
    <property type="protein sequence ID" value="PTQ34199.1"/>
    <property type="molecule type" value="Genomic_DNA"/>
</dbReference>
<keyword evidence="2" id="KW-0808">Transferase</keyword>
<comment type="catalytic activity">
    <reaction evidence="5">
        <text>RX + glutathione = an S-substituted glutathione + a halide anion + H(+)</text>
        <dbReference type="Rhea" id="RHEA:16437"/>
        <dbReference type="ChEBI" id="CHEBI:15378"/>
        <dbReference type="ChEBI" id="CHEBI:16042"/>
        <dbReference type="ChEBI" id="CHEBI:17792"/>
        <dbReference type="ChEBI" id="CHEBI:57925"/>
        <dbReference type="ChEBI" id="CHEBI:90779"/>
        <dbReference type="EC" id="2.5.1.18"/>
    </reaction>
</comment>
<dbReference type="InterPro" id="IPR004045">
    <property type="entry name" value="Glutathione_S-Trfase_N"/>
</dbReference>
<evidence type="ECO:0000256" key="5">
    <source>
        <dbReference type="ARBA" id="ARBA00047960"/>
    </source>
</evidence>
<dbReference type="GO" id="GO:0045174">
    <property type="term" value="F:glutathione dehydrogenase (ascorbate) activity"/>
    <property type="evidence" value="ECO:0000318"/>
    <property type="project" value="GO_Central"/>
</dbReference>
<evidence type="ECO:0000256" key="4">
    <source>
        <dbReference type="ARBA" id="ARBA00024194"/>
    </source>
</evidence>
<evidence type="ECO:0000259" key="7">
    <source>
        <dbReference type="PROSITE" id="PS50404"/>
    </source>
</evidence>
<dbReference type="InterPro" id="IPR036282">
    <property type="entry name" value="Glutathione-S-Trfase_C_sf"/>
</dbReference>
<keyword evidence="3" id="KW-0560">Oxidoreductase</keyword>
<keyword evidence="1" id="KW-0216">Detoxification</keyword>
<dbReference type="Gramene" id="Mp2g15490.1">
    <property type="protein sequence ID" value="Mp2g15490.1.cds"/>
    <property type="gene ID" value="Mp2g15490"/>
</dbReference>
<dbReference type="GO" id="GO:0004364">
    <property type="term" value="F:glutathione transferase activity"/>
    <property type="evidence" value="ECO:0007669"/>
    <property type="project" value="UniProtKB-EC"/>
</dbReference>
<dbReference type="SFLD" id="SFLDS00019">
    <property type="entry name" value="Glutathione_Transferase_(cytos"/>
    <property type="match status" value="1"/>
</dbReference>